<dbReference type="EMBL" id="HBER01039219">
    <property type="protein sequence ID" value="CAD8544568.1"/>
    <property type="molecule type" value="Transcribed_RNA"/>
</dbReference>
<protein>
    <recommendedName>
        <fullName evidence="2">F-box domain-containing protein</fullName>
    </recommendedName>
</protein>
<proteinExistence type="predicted"/>
<reference evidence="1" key="1">
    <citation type="submission" date="2021-01" db="EMBL/GenBank/DDBJ databases">
        <authorList>
            <person name="Corre E."/>
            <person name="Pelletier E."/>
            <person name="Niang G."/>
            <person name="Scheremetjew M."/>
            <person name="Finn R."/>
            <person name="Kale V."/>
            <person name="Holt S."/>
            <person name="Cochrane G."/>
            <person name="Meng A."/>
            <person name="Brown T."/>
            <person name="Cohen L."/>
        </authorList>
    </citation>
    <scope>NUCLEOTIDE SEQUENCE</scope>
    <source>
        <strain evidence="1">RCC1130</strain>
    </source>
</reference>
<evidence type="ECO:0000313" key="1">
    <source>
        <dbReference type="EMBL" id="CAD8544568.1"/>
    </source>
</evidence>
<sequence>MAFAARAADACVPNGIGLSREGFVLLNLADDIILRLLTFARDERDVLAAACCSTALAVICRTEALWQVLCIRRWPKLRNPSIAAPLFVQSASWRALHQQRARCKYWRELCVLLDESIDMVSASAARATSAPVETAAEVHTEAEAPCAFASSVVVSVSQWAVGLAKLVIAIHSARNKGNRRLADTADEPEMHRFRKVFRHALLDACRLGALRSWAAASARSLDAWYDYAMLSTSLDADSAAGVRELRARLRTAQEARSALELLYTELKTGSEEGDDLDCGCRIQPPAHEEHASFLELWEHAELPIAIHDIETSILSLEMEGFNVAVPPGARPEGIPQSHWWWWCKPPMGYNVC</sequence>
<dbReference type="SUPFAM" id="SSF81383">
    <property type="entry name" value="F-box domain"/>
    <property type="match status" value="1"/>
</dbReference>
<gene>
    <name evidence="1" type="ORF">CLEP1334_LOCUS19856</name>
</gene>
<dbReference type="InterPro" id="IPR036047">
    <property type="entry name" value="F-box-like_dom_sf"/>
</dbReference>
<organism evidence="1">
    <name type="scientific">Calcidiscus leptoporus</name>
    <dbReference type="NCBI Taxonomy" id="127549"/>
    <lineage>
        <taxon>Eukaryota</taxon>
        <taxon>Haptista</taxon>
        <taxon>Haptophyta</taxon>
        <taxon>Prymnesiophyceae</taxon>
        <taxon>Coccolithales</taxon>
        <taxon>Calcidiscaceae</taxon>
        <taxon>Calcidiscus</taxon>
    </lineage>
</organism>
<dbReference type="AlphaFoldDB" id="A0A7S0J8S5"/>
<evidence type="ECO:0008006" key="2">
    <source>
        <dbReference type="Google" id="ProtNLM"/>
    </source>
</evidence>
<accession>A0A7S0J8S5</accession>
<name>A0A7S0J8S5_9EUKA</name>